<comment type="subcellular location">
    <subcellularLocation>
        <location evidence="1">Nucleus</location>
    </subcellularLocation>
</comment>
<dbReference type="InterPro" id="IPR000232">
    <property type="entry name" value="HSF_DNA-bd"/>
</dbReference>
<accession>A0A9W6ZEX0</accession>
<feature type="region of interest" description="Disordered" evidence="5">
    <location>
        <begin position="40"/>
        <end position="97"/>
    </location>
</feature>
<evidence type="ECO:0000259" key="6">
    <source>
        <dbReference type="SMART" id="SM00415"/>
    </source>
</evidence>
<name>A0A9W6ZEX0_9STRA</name>
<dbReference type="GO" id="GO:0005634">
    <property type="term" value="C:nucleus"/>
    <property type="evidence" value="ECO:0007669"/>
    <property type="project" value="UniProtKB-SubCell"/>
</dbReference>
<dbReference type="InterPro" id="IPR036390">
    <property type="entry name" value="WH_DNA-bd_sf"/>
</dbReference>
<organism evidence="7 8">
    <name type="scientific">Triparma laevis f. inornata</name>
    <dbReference type="NCBI Taxonomy" id="1714386"/>
    <lineage>
        <taxon>Eukaryota</taxon>
        <taxon>Sar</taxon>
        <taxon>Stramenopiles</taxon>
        <taxon>Ochrophyta</taxon>
        <taxon>Bolidophyceae</taxon>
        <taxon>Parmales</taxon>
        <taxon>Triparmaceae</taxon>
        <taxon>Triparma</taxon>
    </lineage>
</organism>
<dbReference type="EMBL" id="BLQM01000013">
    <property type="protein sequence ID" value="GMH50047.1"/>
    <property type="molecule type" value="Genomic_DNA"/>
</dbReference>
<keyword evidence="3" id="KW-0539">Nucleus</keyword>
<dbReference type="SMART" id="SM00415">
    <property type="entry name" value="HSF"/>
    <property type="match status" value="1"/>
</dbReference>
<dbReference type="SUPFAM" id="SSF46785">
    <property type="entry name" value="Winged helix' DNA-binding domain"/>
    <property type="match status" value="1"/>
</dbReference>
<dbReference type="InterPro" id="IPR036388">
    <property type="entry name" value="WH-like_DNA-bd_sf"/>
</dbReference>
<dbReference type="Pfam" id="PF00447">
    <property type="entry name" value="HSF_DNA-bind"/>
    <property type="match status" value="1"/>
</dbReference>
<dbReference type="PANTHER" id="PTHR10015">
    <property type="entry name" value="HEAT SHOCK TRANSCRIPTION FACTOR"/>
    <property type="match status" value="1"/>
</dbReference>
<proteinExistence type="inferred from homology"/>
<comment type="caution">
    <text evidence="7">The sequence shown here is derived from an EMBL/GenBank/DDBJ whole genome shotgun (WGS) entry which is preliminary data.</text>
</comment>
<evidence type="ECO:0000313" key="8">
    <source>
        <dbReference type="Proteomes" id="UP001162640"/>
    </source>
</evidence>
<evidence type="ECO:0000256" key="2">
    <source>
        <dbReference type="ARBA" id="ARBA00023125"/>
    </source>
</evidence>
<dbReference type="Proteomes" id="UP001162640">
    <property type="component" value="Unassembled WGS sequence"/>
</dbReference>
<feature type="domain" description="HSF-type DNA-binding" evidence="6">
    <location>
        <begin position="92"/>
        <end position="199"/>
    </location>
</feature>
<reference evidence="8" key="1">
    <citation type="journal article" date="2023" name="Commun. Biol.">
        <title>Genome analysis of Parmales, the sister group of diatoms, reveals the evolutionary specialization of diatoms from phago-mixotrophs to photoautotrophs.</title>
        <authorList>
            <person name="Ban H."/>
            <person name="Sato S."/>
            <person name="Yoshikawa S."/>
            <person name="Yamada K."/>
            <person name="Nakamura Y."/>
            <person name="Ichinomiya M."/>
            <person name="Sato N."/>
            <person name="Blanc-Mathieu R."/>
            <person name="Endo H."/>
            <person name="Kuwata A."/>
            <person name="Ogata H."/>
        </authorList>
    </citation>
    <scope>NUCLEOTIDE SEQUENCE [LARGE SCALE GENOMIC DNA]</scope>
</reference>
<gene>
    <name evidence="7" type="ORF">TL16_g00678</name>
</gene>
<feature type="compositionally biased region" description="Low complexity" evidence="5">
    <location>
        <begin position="57"/>
        <end position="83"/>
    </location>
</feature>
<protein>
    <recommendedName>
        <fullName evidence="6">HSF-type DNA-binding domain-containing protein</fullName>
    </recommendedName>
</protein>
<dbReference type="AlphaFoldDB" id="A0A9W6ZEX0"/>
<comment type="similarity">
    <text evidence="4">Belongs to the HSF family.</text>
</comment>
<dbReference type="Gene3D" id="1.10.10.10">
    <property type="entry name" value="Winged helix-like DNA-binding domain superfamily/Winged helix DNA-binding domain"/>
    <property type="match status" value="1"/>
</dbReference>
<feature type="compositionally biased region" description="Polar residues" evidence="5">
    <location>
        <begin position="40"/>
        <end position="49"/>
    </location>
</feature>
<evidence type="ECO:0000256" key="1">
    <source>
        <dbReference type="ARBA" id="ARBA00004123"/>
    </source>
</evidence>
<sequence length="278" mass="30940">MLDDDALARKGTVSIPNEYVTSTNQDLRFQLSESRLNNKECTQPMSVTVTERARTVSSDTSISSLRSETSSSSSPSKESAGASFPKTGKRGCPQQFPRKLYEMIERQTREGEGKEESSPLRPPCIQWSPSGRSFHITSMSLFTTSILPYYFKTSKFSSFQRNLNLYGFSKLIRGTDRGSYFHPMFGRGEGSSFEVVKRVKKQRKKKEITHANKTIGEGSSSPIINKFSSSDFMNDGSNKGSNEWYTNRPNNGAFSVTTSDSRDRSIASLALLAMVSST</sequence>
<dbReference type="GO" id="GO:0003700">
    <property type="term" value="F:DNA-binding transcription factor activity"/>
    <property type="evidence" value="ECO:0007669"/>
    <property type="project" value="InterPro"/>
</dbReference>
<evidence type="ECO:0000256" key="3">
    <source>
        <dbReference type="ARBA" id="ARBA00023242"/>
    </source>
</evidence>
<evidence type="ECO:0000313" key="7">
    <source>
        <dbReference type="EMBL" id="GMH50047.1"/>
    </source>
</evidence>
<dbReference type="GO" id="GO:0043565">
    <property type="term" value="F:sequence-specific DNA binding"/>
    <property type="evidence" value="ECO:0007669"/>
    <property type="project" value="InterPro"/>
</dbReference>
<evidence type="ECO:0000256" key="4">
    <source>
        <dbReference type="RuleBase" id="RU004020"/>
    </source>
</evidence>
<dbReference type="PANTHER" id="PTHR10015:SF427">
    <property type="entry name" value="HEAT SHOCK FACTOR PROTEIN"/>
    <property type="match status" value="1"/>
</dbReference>
<evidence type="ECO:0000256" key="5">
    <source>
        <dbReference type="SAM" id="MobiDB-lite"/>
    </source>
</evidence>
<dbReference type="FunFam" id="1.10.10.10:FF:000479">
    <property type="entry name" value="Predicted protein"/>
    <property type="match status" value="1"/>
</dbReference>
<keyword evidence="2" id="KW-0238">DNA-binding</keyword>